<dbReference type="STRING" id="71139.A0A059A9W2"/>
<proteinExistence type="predicted"/>
<evidence type="ECO:0000313" key="1">
    <source>
        <dbReference type="EMBL" id="KCW50638.1"/>
    </source>
</evidence>
<reference evidence="1" key="1">
    <citation type="submission" date="2013-07" db="EMBL/GenBank/DDBJ databases">
        <title>The genome of Eucalyptus grandis.</title>
        <authorList>
            <person name="Schmutz J."/>
            <person name="Hayes R."/>
            <person name="Myburg A."/>
            <person name="Tuskan G."/>
            <person name="Grattapaglia D."/>
            <person name="Rokhsar D.S."/>
        </authorList>
    </citation>
    <scope>NUCLEOTIDE SEQUENCE</scope>
    <source>
        <tissue evidence="1">Leaf extractions</tissue>
    </source>
</reference>
<sequence>MGAVDMAELCLEAIVALLGGKRRKLRSLFWRVRAEMKRQLLKNEIIFIVWSRNKKKKKNQRFSFQYDPFSYALNFDNGNSGFFC</sequence>
<dbReference type="PANTHER" id="PTHR34538:SF13">
    <property type="entry name" value="OS02G0637200 PROTEIN"/>
    <property type="match status" value="1"/>
</dbReference>
<dbReference type="PANTHER" id="PTHR34538">
    <property type="entry name" value="EXPRESSED PROTEIN"/>
    <property type="match status" value="1"/>
</dbReference>
<dbReference type="EMBL" id="KK198762">
    <property type="protein sequence ID" value="KCW50638.1"/>
    <property type="molecule type" value="Genomic_DNA"/>
</dbReference>
<protein>
    <submittedName>
        <fullName evidence="1">Uncharacterized protein</fullName>
    </submittedName>
</protein>
<dbReference type="InParanoid" id="A0A059A9W2"/>
<organism evidence="1">
    <name type="scientific">Eucalyptus grandis</name>
    <name type="common">Flooded gum</name>
    <dbReference type="NCBI Taxonomy" id="71139"/>
    <lineage>
        <taxon>Eukaryota</taxon>
        <taxon>Viridiplantae</taxon>
        <taxon>Streptophyta</taxon>
        <taxon>Embryophyta</taxon>
        <taxon>Tracheophyta</taxon>
        <taxon>Spermatophyta</taxon>
        <taxon>Magnoliopsida</taxon>
        <taxon>eudicotyledons</taxon>
        <taxon>Gunneridae</taxon>
        <taxon>Pentapetalae</taxon>
        <taxon>rosids</taxon>
        <taxon>malvids</taxon>
        <taxon>Myrtales</taxon>
        <taxon>Myrtaceae</taxon>
        <taxon>Myrtoideae</taxon>
        <taxon>Eucalypteae</taxon>
        <taxon>Eucalyptus</taxon>
    </lineage>
</organism>
<gene>
    <name evidence="1" type="ORF">EUGRSUZ_J00338</name>
</gene>
<accession>A0A059A9W2</accession>
<dbReference type="Gramene" id="KCW50638">
    <property type="protein sequence ID" value="KCW50638"/>
    <property type="gene ID" value="EUGRSUZ_J00338"/>
</dbReference>
<dbReference type="AlphaFoldDB" id="A0A059A9W2"/>
<dbReference type="OMA" id="CIMVMEL"/>
<name>A0A059A9W2_EUCGR</name>